<evidence type="ECO:0000256" key="4">
    <source>
        <dbReference type="ARBA" id="ARBA00023163"/>
    </source>
</evidence>
<dbReference type="PANTHER" id="PTHR11988">
    <property type="entry name" value="THYROTROPH EMBRYONIC FACTOR RELATED"/>
    <property type="match status" value="1"/>
</dbReference>
<dbReference type="EMBL" id="AJIL01000067">
    <property type="protein sequence ID" value="KNE97493.1"/>
    <property type="molecule type" value="Genomic_DNA"/>
</dbReference>
<organism evidence="7 8">
    <name type="scientific">Puccinia striiformis f. sp. tritici PST-78</name>
    <dbReference type="NCBI Taxonomy" id="1165861"/>
    <lineage>
        <taxon>Eukaryota</taxon>
        <taxon>Fungi</taxon>
        <taxon>Dikarya</taxon>
        <taxon>Basidiomycota</taxon>
        <taxon>Pucciniomycotina</taxon>
        <taxon>Pucciniomycetes</taxon>
        <taxon>Pucciniales</taxon>
        <taxon>Pucciniaceae</taxon>
        <taxon>Puccinia</taxon>
    </lineage>
</organism>
<evidence type="ECO:0000313" key="8">
    <source>
        <dbReference type="Proteomes" id="UP000054564"/>
    </source>
</evidence>
<accession>A0A0L0VE00</accession>
<keyword evidence="4" id="KW-0804">Transcription</keyword>
<evidence type="ECO:0000256" key="5">
    <source>
        <dbReference type="ARBA" id="ARBA00023242"/>
    </source>
</evidence>
<evidence type="ECO:0000256" key="3">
    <source>
        <dbReference type="ARBA" id="ARBA00023125"/>
    </source>
</evidence>
<dbReference type="InterPro" id="IPR032675">
    <property type="entry name" value="LRR_dom_sf"/>
</dbReference>
<comment type="caution">
    <text evidence="7">The sequence shown here is derived from an EMBL/GenBank/DDBJ whole genome shotgun (WGS) entry which is preliminary data.</text>
</comment>
<feature type="compositionally biased region" description="Acidic residues" evidence="6">
    <location>
        <begin position="543"/>
        <end position="556"/>
    </location>
</feature>
<gene>
    <name evidence="7" type="ORF">PSTG_09180</name>
</gene>
<reference evidence="8" key="1">
    <citation type="submission" date="2014-03" db="EMBL/GenBank/DDBJ databases">
        <title>The Genome Sequence of Puccinia striiformis f. sp. tritici PST-78.</title>
        <authorList>
            <consortium name="The Broad Institute Genome Sequencing Platform"/>
            <person name="Cuomo C."/>
            <person name="Hulbert S."/>
            <person name="Chen X."/>
            <person name="Walker B."/>
            <person name="Young S.K."/>
            <person name="Zeng Q."/>
            <person name="Gargeya S."/>
            <person name="Fitzgerald M."/>
            <person name="Haas B."/>
            <person name="Abouelleil A."/>
            <person name="Alvarado L."/>
            <person name="Arachchi H.M."/>
            <person name="Berlin A.M."/>
            <person name="Chapman S.B."/>
            <person name="Goldberg J."/>
            <person name="Griggs A."/>
            <person name="Gujja S."/>
            <person name="Hansen M."/>
            <person name="Howarth C."/>
            <person name="Imamovic A."/>
            <person name="Larimer J."/>
            <person name="McCowan C."/>
            <person name="Montmayeur A."/>
            <person name="Murphy C."/>
            <person name="Neiman D."/>
            <person name="Pearson M."/>
            <person name="Priest M."/>
            <person name="Roberts A."/>
            <person name="Saif S."/>
            <person name="Shea T."/>
            <person name="Sisk P."/>
            <person name="Sykes S."/>
            <person name="Wortman J."/>
            <person name="Nusbaum C."/>
            <person name="Birren B."/>
        </authorList>
    </citation>
    <scope>NUCLEOTIDE SEQUENCE [LARGE SCALE GENOMIC DNA]</scope>
    <source>
        <strain evidence="8">race PST-78</strain>
    </source>
</reference>
<dbReference type="GO" id="GO:0000978">
    <property type="term" value="F:RNA polymerase II cis-regulatory region sequence-specific DNA binding"/>
    <property type="evidence" value="ECO:0007669"/>
    <property type="project" value="TreeGrafter"/>
</dbReference>
<dbReference type="GO" id="GO:0005634">
    <property type="term" value="C:nucleus"/>
    <property type="evidence" value="ECO:0007669"/>
    <property type="project" value="UniProtKB-SubCell"/>
</dbReference>
<comment type="subcellular location">
    <subcellularLocation>
        <location evidence="1">Nucleus</location>
    </subcellularLocation>
</comment>
<dbReference type="AlphaFoldDB" id="A0A0L0VE00"/>
<evidence type="ECO:0000256" key="1">
    <source>
        <dbReference type="ARBA" id="ARBA00004123"/>
    </source>
</evidence>
<sequence>MAKLSDLPDELVDRIIDFTAIRLLDCPPYPGYVKDHHELDHNGINGIIQRIRPHLEKTESFCYERRWKAENYPPTHQRNSINVPQVSWPEGLPRNPYLALSLVNRTFRRCAQAKLFNNVALDNQWKASLFLQALTTCPSPHRTQGNSTQAKHVVEDSRIEITPLSKNCTSGLNGVAGYVRSLRFMWTGLSSMGKGGGSLICDIIRSCPLLENLAIKPTFYFRCQEPILEALASARFIKDFVGFEQTYSECPILQYRVNDVVARLFSQWDFLETIELTDLCGQPLELIGAIPETCLPVFNCALQRIILTKPDLNEMELSGICKGSRQSLRTLKISKPSRKIERTGLCRVLAECIGTDLESLELEVCHDWHVDFPPLYAEDHDDPAKNPGLLDIIFKSSSALRKLKTLSLTGPLIGSEFFTVLPPSLVKLALGYCHHQTPPSTRVLPTAPLVKALSLGEKDKKAEEYSERLLSHQLDFTGDFDSSLQWLPNLKCFSLRDHIVTLDNETRNDIRAIKEPLLARGVCFHTVGDYLLRQEDQMTEVVDQQDEYFDDDDLDDPWQSGRRD</sequence>
<dbReference type="Gene3D" id="3.80.10.10">
    <property type="entry name" value="Ribonuclease Inhibitor"/>
    <property type="match status" value="1"/>
</dbReference>
<keyword evidence="2" id="KW-0805">Transcription regulation</keyword>
<evidence type="ECO:0000256" key="6">
    <source>
        <dbReference type="SAM" id="MobiDB-lite"/>
    </source>
</evidence>
<keyword evidence="5" id="KW-0539">Nucleus</keyword>
<evidence type="ECO:0000256" key="2">
    <source>
        <dbReference type="ARBA" id="ARBA00023015"/>
    </source>
</evidence>
<dbReference type="InterPro" id="IPR040223">
    <property type="entry name" value="PAR_bZIP"/>
</dbReference>
<feature type="region of interest" description="Disordered" evidence="6">
    <location>
        <begin position="543"/>
        <end position="564"/>
    </location>
</feature>
<dbReference type="GO" id="GO:0000981">
    <property type="term" value="F:DNA-binding transcription factor activity, RNA polymerase II-specific"/>
    <property type="evidence" value="ECO:0007669"/>
    <property type="project" value="TreeGrafter"/>
</dbReference>
<evidence type="ECO:0000313" key="7">
    <source>
        <dbReference type="EMBL" id="KNE97493.1"/>
    </source>
</evidence>
<name>A0A0L0VE00_9BASI</name>
<keyword evidence="8" id="KW-1185">Reference proteome</keyword>
<proteinExistence type="predicted"/>
<dbReference type="Proteomes" id="UP000054564">
    <property type="component" value="Unassembled WGS sequence"/>
</dbReference>
<keyword evidence="3" id="KW-0238">DNA-binding</keyword>
<protein>
    <submittedName>
        <fullName evidence="7">Uncharacterized protein</fullName>
    </submittedName>
</protein>
<dbReference type="SUPFAM" id="SSF52047">
    <property type="entry name" value="RNI-like"/>
    <property type="match status" value="1"/>
</dbReference>
<dbReference type="PANTHER" id="PTHR11988:SF27">
    <property type="entry name" value="GH27708P"/>
    <property type="match status" value="1"/>
</dbReference>